<evidence type="ECO:0000313" key="7">
    <source>
        <dbReference type="EMBL" id="QDT66512.1"/>
    </source>
</evidence>
<dbReference type="InterPro" id="IPR014331">
    <property type="entry name" value="RNA_pol_sigma70_ECF_RHOBA"/>
</dbReference>
<dbReference type="KEGG" id="chya:V22_37800"/>
<evidence type="ECO:0000313" key="8">
    <source>
        <dbReference type="Proteomes" id="UP000319976"/>
    </source>
</evidence>
<keyword evidence="3" id="KW-0731">Sigma factor</keyword>
<keyword evidence="2" id="KW-0805">Transcription regulation</keyword>
<accession>A0A517TDS3</accession>
<dbReference type="InterPro" id="IPR007627">
    <property type="entry name" value="RNA_pol_sigma70_r2"/>
</dbReference>
<keyword evidence="8" id="KW-1185">Reference proteome</keyword>
<dbReference type="PANTHER" id="PTHR43133:SF51">
    <property type="entry name" value="RNA POLYMERASE SIGMA FACTOR"/>
    <property type="match status" value="1"/>
</dbReference>
<gene>
    <name evidence="7" type="primary">sigE</name>
    <name evidence="7" type="ORF">V22_37800</name>
</gene>
<dbReference type="InterPro" id="IPR014284">
    <property type="entry name" value="RNA_pol_sigma-70_dom"/>
</dbReference>
<dbReference type="InterPro" id="IPR013249">
    <property type="entry name" value="RNA_pol_sigma70_r4_t2"/>
</dbReference>
<dbReference type="InterPro" id="IPR013324">
    <property type="entry name" value="RNA_pol_sigma_r3/r4-like"/>
</dbReference>
<evidence type="ECO:0000259" key="5">
    <source>
        <dbReference type="Pfam" id="PF04542"/>
    </source>
</evidence>
<dbReference type="SUPFAM" id="SSF88946">
    <property type="entry name" value="Sigma2 domain of RNA polymerase sigma factors"/>
    <property type="match status" value="1"/>
</dbReference>
<dbReference type="AlphaFoldDB" id="A0A517TDS3"/>
<protein>
    <submittedName>
        <fullName evidence="7">ECF RNA polymerase sigma factor SigE</fullName>
    </submittedName>
</protein>
<dbReference type="Gene3D" id="1.10.10.10">
    <property type="entry name" value="Winged helix-like DNA-binding domain superfamily/Winged helix DNA-binding domain"/>
    <property type="match status" value="1"/>
</dbReference>
<dbReference type="Gene3D" id="1.10.1740.10">
    <property type="match status" value="1"/>
</dbReference>
<evidence type="ECO:0000256" key="2">
    <source>
        <dbReference type="ARBA" id="ARBA00023015"/>
    </source>
</evidence>
<keyword evidence="4" id="KW-0804">Transcription</keyword>
<dbReference type="InterPro" id="IPR039425">
    <property type="entry name" value="RNA_pol_sigma-70-like"/>
</dbReference>
<feature type="domain" description="RNA polymerase sigma-70 region 2" evidence="5">
    <location>
        <begin position="31"/>
        <end position="95"/>
    </location>
</feature>
<organism evidence="7 8">
    <name type="scientific">Calycomorphotria hydatis</name>
    <dbReference type="NCBI Taxonomy" id="2528027"/>
    <lineage>
        <taxon>Bacteria</taxon>
        <taxon>Pseudomonadati</taxon>
        <taxon>Planctomycetota</taxon>
        <taxon>Planctomycetia</taxon>
        <taxon>Planctomycetales</taxon>
        <taxon>Planctomycetaceae</taxon>
        <taxon>Calycomorphotria</taxon>
    </lineage>
</organism>
<dbReference type="GO" id="GO:0016987">
    <property type="term" value="F:sigma factor activity"/>
    <property type="evidence" value="ECO:0007669"/>
    <property type="project" value="UniProtKB-KW"/>
</dbReference>
<dbReference type="RefSeq" id="WP_145265656.1">
    <property type="nucleotide sequence ID" value="NZ_CP036316.1"/>
</dbReference>
<dbReference type="NCBIfam" id="TIGR02989">
    <property type="entry name" value="Sig-70_gvs1"/>
    <property type="match status" value="1"/>
</dbReference>
<dbReference type="PANTHER" id="PTHR43133">
    <property type="entry name" value="RNA POLYMERASE ECF-TYPE SIGMA FACTO"/>
    <property type="match status" value="1"/>
</dbReference>
<comment type="similarity">
    <text evidence="1">Belongs to the sigma-70 factor family. ECF subfamily.</text>
</comment>
<dbReference type="InterPro" id="IPR013325">
    <property type="entry name" value="RNA_pol_sigma_r2"/>
</dbReference>
<reference evidence="7 8" key="1">
    <citation type="submission" date="2019-02" db="EMBL/GenBank/DDBJ databases">
        <title>Deep-cultivation of Planctomycetes and their phenomic and genomic characterization uncovers novel biology.</title>
        <authorList>
            <person name="Wiegand S."/>
            <person name="Jogler M."/>
            <person name="Boedeker C."/>
            <person name="Pinto D."/>
            <person name="Vollmers J."/>
            <person name="Rivas-Marin E."/>
            <person name="Kohn T."/>
            <person name="Peeters S.H."/>
            <person name="Heuer A."/>
            <person name="Rast P."/>
            <person name="Oberbeckmann S."/>
            <person name="Bunk B."/>
            <person name="Jeske O."/>
            <person name="Meyerdierks A."/>
            <person name="Storesund J.E."/>
            <person name="Kallscheuer N."/>
            <person name="Luecker S."/>
            <person name="Lage O.M."/>
            <person name="Pohl T."/>
            <person name="Merkel B.J."/>
            <person name="Hornburger P."/>
            <person name="Mueller R.-W."/>
            <person name="Bruemmer F."/>
            <person name="Labrenz M."/>
            <person name="Spormann A.M."/>
            <person name="Op den Camp H."/>
            <person name="Overmann J."/>
            <person name="Amann R."/>
            <person name="Jetten M.S.M."/>
            <person name="Mascher T."/>
            <person name="Medema M.H."/>
            <person name="Devos D.P."/>
            <person name="Kaster A.-K."/>
            <person name="Ovreas L."/>
            <person name="Rohde M."/>
            <person name="Galperin M.Y."/>
            <person name="Jogler C."/>
        </authorList>
    </citation>
    <scope>NUCLEOTIDE SEQUENCE [LARGE SCALE GENOMIC DNA]</scope>
    <source>
        <strain evidence="7 8">V22</strain>
    </source>
</reference>
<dbReference type="GO" id="GO:0003677">
    <property type="term" value="F:DNA binding"/>
    <property type="evidence" value="ECO:0007669"/>
    <property type="project" value="InterPro"/>
</dbReference>
<dbReference type="InterPro" id="IPR036388">
    <property type="entry name" value="WH-like_DNA-bd_sf"/>
</dbReference>
<name>A0A517TDS3_9PLAN</name>
<evidence type="ECO:0000256" key="1">
    <source>
        <dbReference type="ARBA" id="ARBA00010641"/>
    </source>
</evidence>
<feature type="domain" description="RNA polymerase sigma factor 70 region 4 type 2" evidence="6">
    <location>
        <begin position="124"/>
        <end position="177"/>
    </location>
</feature>
<sequence length="193" mass="22325">MRQRPMTSSEKHDPSGRDRDQHAAFLRLLAEAYPRLHSLAITIVGDANDADDVLQEVSIQLWEKFDDFQQGTNFSRWAASFVINYGRNFCRKRQKRRGEGLSDAVLGKLAKVHNGATELMELRRERLQQCLNQLVPKEREFLWACYSDDTSVVELARERGITKRSIYNQLYRVRQRLFDCINKHLGAAEGGAR</sequence>
<evidence type="ECO:0000256" key="4">
    <source>
        <dbReference type="ARBA" id="ARBA00023163"/>
    </source>
</evidence>
<evidence type="ECO:0000259" key="6">
    <source>
        <dbReference type="Pfam" id="PF08281"/>
    </source>
</evidence>
<dbReference type="OrthoDB" id="1918609at2"/>
<dbReference type="Pfam" id="PF04542">
    <property type="entry name" value="Sigma70_r2"/>
    <property type="match status" value="1"/>
</dbReference>
<dbReference type="NCBIfam" id="TIGR02937">
    <property type="entry name" value="sigma70-ECF"/>
    <property type="match status" value="1"/>
</dbReference>
<dbReference type="SUPFAM" id="SSF88659">
    <property type="entry name" value="Sigma3 and sigma4 domains of RNA polymerase sigma factors"/>
    <property type="match status" value="1"/>
</dbReference>
<evidence type="ECO:0000256" key="3">
    <source>
        <dbReference type="ARBA" id="ARBA00023082"/>
    </source>
</evidence>
<dbReference type="Pfam" id="PF08281">
    <property type="entry name" value="Sigma70_r4_2"/>
    <property type="match status" value="1"/>
</dbReference>
<proteinExistence type="inferred from homology"/>
<dbReference type="GO" id="GO:0006352">
    <property type="term" value="P:DNA-templated transcription initiation"/>
    <property type="evidence" value="ECO:0007669"/>
    <property type="project" value="InterPro"/>
</dbReference>
<dbReference type="Proteomes" id="UP000319976">
    <property type="component" value="Chromosome"/>
</dbReference>
<dbReference type="EMBL" id="CP036316">
    <property type="protein sequence ID" value="QDT66512.1"/>
    <property type="molecule type" value="Genomic_DNA"/>
</dbReference>